<dbReference type="EMBL" id="ABSU01000022">
    <property type="protein sequence ID" value="EFE31340.1"/>
    <property type="molecule type" value="Genomic_DNA"/>
</dbReference>
<accession>D4AZW5</accession>
<reference evidence="4" key="1">
    <citation type="journal article" date="2011" name="Genome Biol.">
        <title>Comparative and functional genomics provide insights into the pathogenicity of dermatophytic fungi.</title>
        <authorList>
            <person name="Burmester A."/>
            <person name="Shelest E."/>
            <person name="Gloeckner G."/>
            <person name="Heddergott C."/>
            <person name="Schindler S."/>
            <person name="Staib P."/>
            <person name="Heidel A."/>
            <person name="Felder M."/>
            <person name="Petzold A."/>
            <person name="Szafranski K."/>
            <person name="Feuermann M."/>
            <person name="Pedruzzi I."/>
            <person name="Priebe S."/>
            <person name="Groth M."/>
            <person name="Winkler R."/>
            <person name="Li W."/>
            <person name="Kniemeyer O."/>
            <person name="Schroeckh V."/>
            <person name="Hertweck C."/>
            <person name="Hube B."/>
            <person name="White T.C."/>
            <person name="Platzer M."/>
            <person name="Guthke R."/>
            <person name="Heitman J."/>
            <person name="Woestemeyer J."/>
            <person name="Zipfel P.F."/>
            <person name="Monod M."/>
            <person name="Brakhage A.A."/>
        </authorList>
    </citation>
    <scope>NUCLEOTIDE SEQUENCE [LARGE SCALE GENOMIC DNA]</scope>
    <source>
        <strain evidence="4">ATCC MYA-4681 / CBS 112371</strain>
    </source>
</reference>
<keyword evidence="1" id="KW-1133">Transmembrane helix</keyword>
<dbReference type="GeneID" id="9519304"/>
<keyword evidence="1" id="KW-0472">Membrane</keyword>
<feature type="domain" description="Diels-Alderase N-terminal" evidence="2">
    <location>
        <begin position="55"/>
        <end position="193"/>
    </location>
</feature>
<protein>
    <recommendedName>
        <fullName evidence="2">Diels-Alderase N-terminal domain-containing protein</fullName>
    </recommendedName>
</protein>
<dbReference type="SUPFAM" id="SSF159245">
    <property type="entry name" value="AttH-like"/>
    <property type="match status" value="1"/>
</dbReference>
<sequence>MVCVYSFFDHTIMDLLTLCLLLFNFCFLVTATEYRRDIQGSITVLDSTVSLLPSKAQFLSGEGDFDSPKLNFVNETVYDWWYFDAVSDDGDSSITVCFFTSSSTAFPFLLPNKGILPVYIWASFPNGTVSVYAVHAQKAVIETSKDGYAGIYHPIQMGWQGSADLSRYRVFFNDTIHEIKGTFDIRSVCPNPQPMAFY</sequence>
<dbReference type="Proteomes" id="UP000008866">
    <property type="component" value="Unassembled WGS sequence"/>
</dbReference>
<dbReference type="Pfam" id="PF24137">
    <property type="entry name" value="DA_N"/>
    <property type="match status" value="1"/>
</dbReference>
<name>D4AZW5_ARTBC</name>
<evidence type="ECO:0000256" key="1">
    <source>
        <dbReference type="SAM" id="Phobius"/>
    </source>
</evidence>
<keyword evidence="1" id="KW-0812">Transmembrane</keyword>
<dbReference type="KEGG" id="abe:ARB_01735"/>
<evidence type="ECO:0000313" key="4">
    <source>
        <dbReference type="Proteomes" id="UP000008866"/>
    </source>
</evidence>
<organism evidence="3 4">
    <name type="scientific">Arthroderma benhamiae (strain ATCC MYA-4681 / CBS 112371)</name>
    <name type="common">Trichophyton mentagrophytes</name>
    <dbReference type="NCBI Taxonomy" id="663331"/>
    <lineage>
        <taxon>Eukaryota</taxon>
        <taxon>Fungi</taxon>
        <taxon>Dikarya</taxon>
        <taxon>Ascomycota</taxon>
        <taxon>Pezizomycotina</taxon>
        <taxon>Eurotiomycetes</taxon>
        <taxon>Eurotiomycetidae</taxon>
        <taxon>Onygenales</taxon>
        <taxon>Arthrodermataceae</taxon>
        <taxon>Trichophyton</taxon>
    </lineage>
</organism>
<dbReference type="AlphaFoldDB" id="D4AZW5"/>
<dbReference type="InterPro" id="IPR056402">
    <property type="entry name" value="DA_N"/>
</dbReference>
<gene>
    <name evidence="3" type="ORF">ARB_01735</name>
</gene>
<dbReference type="HOGENOM" id="CLU_1455400_0_0_1"/>
<dbReference type="eggNOG" id="ENOG502SMYB">
    <property type="taxonomic scope" value="Eukaryota"/>
</dbReference>
<feature type="transmembrane region" description="Helical" evidence="1">
    <location>
        <begin position="12"/>
        <end position="31"/>
    </location>
</feature>
<comment type="caution">
    <text evidence="3">The sequence shown here is derived from an EMBL/GenBank/DDBJ whole genome shotgun (WGS) entry which is preliminary data.</text>
</comment>
<evidence type="ECO:0000259" key="2">
    <source>
        <dbReference type="Pfam" id="PF24137"/>
    </source>
</evidence>
<evidence type="ECO:0000313" key="3">
    <source>
        <dbReference type="EMBL" id="EFE31340.1"/>
    </source>
</evidence>
<dbReference type="RefSeq" id="XP_003011980.1">
    <property type="nucleotide sequence ID" value="XM_003011934.1"/>
</dbReference>
<proteinExistence type="predicted"/>
<keyword evidence="4" id="KW-1185">Reference proteome</keyword>